<protein>
    <submittedName>
        <fullName evidence="2">Polysaccharide lyase</fullName>
    </submittedName>
</protein>
<dbReference type="Proteomes" id="UP000199391">
    <property type="component" value="Unassembled WGS sequence"/>
</dbReference>
<evidence type="ECO:0000256" key="1">
    <source>
        <dbReference type="SAM" id="SignalP"/>
    </source>
</evidence>
<dbReference type="EMBL" id="FPBO01000014">
    <property type="protein sequence ID" value="SFU90914.1"/>
    <property type="molecule type" value="Genomic_DNA"/>
</dbReference>
<dbReference type="STRING" id="1035707.SAMN05216552_101444"/>
<keyword evidence="1" id="KW-0732">Signal</keyword>
<gene>
    <name evidence="2" type="ORF">SAMN05216552_101444</name>
</gene>
<evidence type="ECO:0000313" key="3">
    <source>
        <dbReference type="Proteomes" id="UP000199391"/>
    </source>
</evidence>
<proteinExistence type="predicted"/>
<organism evidence="2 3">
    <name type="scientific">Pseudoduganella namucuonensis</name>
    <dbReference type="NCBI Taxonomy" id="1035707"/>
    <lineage>
        <taxon>Bacteria</taxon>
        <taxon>Pseudomonadati</taxon>
        <taxon>Pseudomonadota</taxon>
        <taxon>Betaproteobacteria</taxon>
        <taxon>Burkholderiales</taxon>
        <taxon>Oxalobacteraceae</taxon>
        <taxon>Telluria group</taxon>
        <taxon>Pseudoduganella</taxon>
    </lineage>
</organism>
<reference evidence="3" key="1">
    <citation type="submission" date="2016-10" db="EMBL/GenBank/DDBJ databases">
        <authorList>
            <person name="Varghese N."/>
            <person name="Submissions S."/>
        </authorList>
    </citation>
    <scope>NUCLEOTIDE SEQUENCE [LARGE SCALE GENOMIC DNA]</scope>
    <source>
        <strain evidence="3">CGMCC 1.11014</strain>
    </source>
</reference>
<dbReference type="InterPro" id="IPR025975">
    <property type="entry name" value="Polysacc_lyase"/>
</dbReference>
<accession>A0A1I7K0F4</accession>
<evidence type="ECO:0000313" key="2">
    <source>
        <dbReference type="EMBL" id="SFU90914.1"/>
    </source>
</evidence>
<dbReference type="Gene3D" id="2.60.120.200">
    <property type="match status" value="1"/>
</dbReference>
<keyword evidence="2" id="KW-0456">Lyase</keyword>
<dbReference type="AlphaFoldDB" id="A0A1I7K0F4"/>
<feature type="chain" id="PRO_5011493946" evidence="1">
    <location>
        <begin position="21"/>
        <end position="303"/>
    </location>
</feature>
<feature type="signal peptide" evidence="1">
    <location>
        <begin position="1"/>
        <end position="20"/>
    </location>
</feature>
<sequence>MRLTKILAAAAFLCAGGAQAQIDLARGGPVNTLSPNPNPLMYVSQNLARNLTSTYRYLDDLYSLSASSPARLSLVPDPLGSGRNVLLHNLNKTDPLVSGGSRTEVSLKYEYVIEGVRWYAVSMMFPADWQFHASPTVVAQLHTSQKTLAVPPPVSMVASGQDLNIELHYNYRNMSGQGTDPATRANTGEQLVRAAKIETNKWYCFVVRAEWSYKPGLGSMQIWMNGNIAYEASNVYNAYETWLGNYPKVGLYLPGVMQVATRNLYTDFIHVGGASSTYDMMAALTPCGVNAAATSSVIKQGVL</sequence>
<dbReference type="RefSeq" id="WP_177307244.1">
    <property type="nucleotide sequence ID" value="NZ_FPBO01000014.1"/>
</dbReference>
<name>A0A1I7K0F4_9BURK</name>
<dbReference type="GO" id="GO:0016829">
    <property type="term" value="F:lyase activity"/>
    <property type="evidence" value="ECO:0007669"/>
    <property type="project" value="UniProtKB-KW"/>
</dbReference>
<dbReference type="Pfam" id="PF14099">
    <property type="entry name" value="Polysacc_lyase"/>
    <property type="match status" value="1"/>
</dbReference>
<keyword evidence="3" id="KW-1185">Reference proteome</keyword>